<keyword evidence="2" id="KW-1133">Transmembrane helix</keyword>
<feature type="transmembrane region" description="Helical" evidence="2">
    <location>
        <begin position="175"/>
        <end position="199"/>
    </location>
</feature>
<feature type="transmembrane region" description="Helical" evidence="2">
    <location>
        <begin position="211"/>
        <end position="229"/>
    </location>
</feature>
<name>A0AAD6XCB6_9AGAR</name>
<keyword evidence="2" id="KW-0812">Transmembrane</keyword>
<evidence type="ECO:0000313" key="4">
    <source>
        <dbReference type="Proteomes" id="UP001218188"/>
    </source>
</evidence>
<feature type="transmembrane region" description="Helical" evidence="2">
    <location>
        <begin position="249"/>
        <end position="267"/>
    </location>
</feature>
<feature type="region of interest" description="Disordered" evidence="1">
    <location>
        <begin position="320"/>
        <end position="342"/>
    </location>
</feature>
<accession>A0AAD6XCB6</accession>
<feature type="transmembrane region" description="Helical" evidence="2">
    <location>
        <begin position="139"/>
        <end position="163"/>
    </location>
</feature>
<proteinExistence type="predicted"/>
<dbReference type="Proteomes" id="UP001218188">
    <property type="component" value="Unassembled WGS sequence"/>
</dbReference>
<protein>
    <submittedName>
        <fullName evidence="3">Uncharacterized protein</fullName>
    </submittedName>
</protein>
<sequence>MSSAPTQLGALPPSAIITLQGELITTALQFFLHGLYTTLTFIALYHMWVHKAALPARRGLIAAMLLMFACSNIQVIEQLGFNVIQVVTLGLDPPDNDILLRNIRLSENVFGRLNYFMSDAIVVWRAWVLWEGNVSVRVLLSLCLFGTFVGLTIDMTFGALWLFGNNKFTPTGPRTLVMVLPLVFTNVVSTASIGIKELLDLPKNKKTNIERILVILTESGMIYCLLWIPFLATLETNIDNTAYEIITNLLPQLSAIYPIIIILLVTLEKTHLEHTMTSAVSQSINFVHAANSTTSTTTGPIRLGAGSQTSGADIYDGMKEKSKPALHPTSSVDFVSRDDSPQ</sequence>
<dbReference type="EMBL" id="JARJCM010000024">
    <property type="protein sequence ID" value="KAJ7040059.1"/>
    <property type="molecule type" value="Genomic_DNA"/>
</dbReference>
<keyword evidence="2" id="KW-0472">Membrane</keyword>
<organism evidence="3 4">
    <name type="scientific">Mycena alexandri</name>
    <dbReference type="NCBI Taxonomy" id="1745969"/>
    <lineage>
        <taxon>Eukaryota</taxon>
        <taxon>Fungi</taxon>
        <taxon>Dikarya</taxon>
        <taxon>Basidiomycota</taxon>
        <taxon>Agaricomycotina</taxon>
        <taxon>Agaricomycetes</taxon>
        <taxon>Agaricomycetidae</taxon>
        <taxon>Agaricales</taxon>
        <taxon>Marasmiineae</taxon>
        <taxon>Mycenaceae</taxon>
        <taxon>Mycena</taxon>
    </lineage>
</organism>
<dbReference type="AlphaFoldDB" id="A0AAD6XCB6"/>
<evidence type="ECO:0000256" key="2">
    <source>
        <dbReference type="SAM" id="Phobius"/>
    </source>
</evidence>
<reference evidence="3" key="1">
    <citation type="submission" date="2023-03" db="EMBL/GenBank/DDBJ databases">
        <title>Massive genome expansion in bonnet fungi (Mycena s.s.) driven by repeated elements and novel gene families across ecological guilds.</title>
        <authorList>
            <consortium name="Lawrence Berkeley National Laboratory"/>
            <person name="Harder C.B."/>
            <person name="Miyauchi S."/>
            <person name="Viragh M."/>
            <person name="Kuo A."/>
            <person name="Thoen E."/>
            <person name="Andreopoulos B."/>
            <person name="Lu D."/>
            <person name="Skrede I."/>
            <person name="Drula E."/>
            <person name="Henrissat B."/>
            <person name="Morin E."/>
            <person name="Kohler A."/>
            <person name="Barry K."/>
            <person name="LaButti K."/>
            <person name="Morin E."/>
            <person name="Salamov A."/>
            <person name="Lipzen A."/>
            <person name="Mereny Z."/>
            <person name="Hegedus B."/>
            <person name="Baldrian P."/>
            <person name="Stursova M."/>
            <person name="Weitz H."/>
            <person name="Taylor A."/>
            <person name="Grigoriev I.V."/>
            <person name="Nagy L.G."/>
            <person name="Martin F."/>
            <person name="Kauserud H."/>
        </authorList>
    </citation>
    <scope>NUCLEOTIDE SEQUENCE</scope>
    <source>
        <strain evidence="3">CBHHK200</strain>
    </source>
</reference>
<keyword evidence="4" id="KW-1185">Reference proteome</keyword>
<evidence type="ECO:0000256" key="1">
    <source>
        <dbReference type="SAM" id="MobiDB-lite"/>
    </source>
</evidence>
<comment type="caution">
    <text evidence="3">The sequence shown here is derived from an EMBL/GenBank/DDBJ whole genome shotgun (WGS) entry which is preliminary data.</text>
</comment>
<gene>
    <name evidence="3" type="ORF">C8F04DRAFT_1084568</name>
</gene>
<evidence type="ECO:0000313" key="3">
    <source>
        <dbReference type="EMBL" id="KAJ7040059.1"/>
    </source>
</evidence>
<feature type="transmembrane region" description="Helical" evidence="2">
    <location>
        <begin position="30"/>
        <end position="48"/>
    </location>
</feature>